<comment type="caution">
    <text evidence="1">The sequence shown here is derived from an EMBL/GenBank/DDBJ whole genome shotgun (WGS) entry which is preliminary data.</text>
</comment>
<dbReference type="RefSeq" id="WP_041515688.1">
    <property type="nucleotide sequence ID" value="NZ_JPRK01000002.1"/>
</dbReference>
<keyword evidence="4" id="KW-1185">Reference proteome</keyword>
<dbReference type="EMBL" id="JPRK01000002">
    <property type="protein sequence ID" value="KIO54595.1"/>
    <property type="molecule type" value="Genomic_DNA"/>
</dbReference>
<dbReference type="Gene3D" id="2.120.10.30">
    <property type="entry name" value="TolB, C-terminal domain"/>
    <property type="match status" value="1"/>
</dbReference>
<evidence type="ECO:0000313" key="4">
    <source>
        <dbReference type="Proteomes" id="UP000198302"/>
    </source>
</evidence>
<name>A0A0D0ENH1_9FLAO</name>
<accession>A0A0D0ENH1</accession>
<evidence type="ECO:0000313" key="3">
    <source>
        <dbReference type="Proteomes" id="UP000032061"/>
    </source>
</evidence>
<dbReference type="STRING" id="37752.IW18_00895"/>
<dbReference type="EMBL" id="MUGX01000029">
    <property type="protein sequence ID" value="OXA84664.1"/>
    <property type="molecule type" value="Genomic_DNA"/>
</dbReference>
<gene>
    <name evidence="2" type="ORF">B0A73_18795</name>
    <name evidence="1" type="ORF">IW18_00895</name>
</gene>
<organism evidence="1 3">
    <name type="scientific">Flavobacterium hibernum</name>
    <dbReference type="NCBI Taxonomy" id="37752"/>
    <lineage>
        <taxon>Bacteria</taxon>
        <taxon>Pseudomonadati</taxon>
        <taxon>Bacteroidota</taxon>
        <taxon>Flavobacteriia</taxon>
        <taxon>Flavobacteriales</taxon>
        <taxon>Flavobacteriaceae</taxon>
        <taxon>Flavobacterium</taxon>
    </lineage>
</organism>
<dbReference type="OrthoDB" id="7675395at2"/>
<evidence type="ECO:0000313" key="2">
    <source>
        <dbReference type="EMBL" id="OXA84664.1"/>
    </source>
</evidence>
<dbReference type="Proteomes" id="UP000198302">
    <property type="component" value="Unassembled WGS sequence"/>
</dbReference>
<dbReference type="InterPro" id="IPR011042">
    <property type="entry name" value="6-blade_b-propeller_TolB-like"/>
</dbReference>
<reference evidence="1 3" key="1">
    <citation type="submission" date="2015-01" db="EMBL/GenBank/DDBJ databases">
        <title>Genome of Flavobacterium hibernum DSM 12611.</title>
        <authorList>
            <person name="Stropko S.J."/>
            <person name="Pipes S.E."/>
            <person name="Newman J.D."/>
        </authorList>
    </citation>
    <scope>NUCLEOTIDE SEQUENCE [LARGE SCALE GENOMIC DNA]</scope>
    <source>
        <strain evidence="1 3">DSM 12611</strain>
    </source>
</reference>
<dbReference type="SUPFAM" id="SSF63829">
    <property type="entry name" value="Calcium-dependent phosphotriesterase"/>
    <property type="match status" value="1"/>
</dbReference>
<sequence length="278" mass="31438">MKKICVLLFVGLIPFVSFSQKITKVWESDSIFLKPESALYDSSKKIIYISNINGEYLAKDGNGFISKIKINGEIEILKWVDGLDNPQGMGLYKNKLYVADINRVVQINTNTARIEKIYKVDSAKFFNDITSDTNGDMYISDCFDNKIYKISDGKIKVWFESEVLSKPNGLLCNKEDVLVLNMKTQNAFAINKLTKKSHQIFNGIDNLDGIVSDGENGYIVSGAWQGQLFHIDSDGNKKLIIDLGKEKIITADIEYIIKQNLLIIPTLNKTVIGYQWIK</sequence>
<evidence type="ECO:0000313" key="1">
    <source>
        <dbReference type="EMBL" id="KIO54595.1"/>
    </source>
</evidence>
<reference evidence="2 4" key="2">
    <citation type="submission" date="2016-11" db="EMBL/GenBank/DDBJ databases">
        <title>Whole genomes of Flavobacteriaceae.</title>
        <authorList>
            <person name="Stine C."/>
            <person name="Li C."/>
            <person name="Tadesse D."/>
        </authorList>
    </citation>
    <scope>NUCLEOTIDE SEQUENCE [LARGE SCALE GENOMIC DNA]</scope>
    <source>
        <strain evidence="2 4">ATCC 51468</strain>
    </source>
</reference>
<dbReference type="Proteomes" id="UP000032061">
    <property type="component" value="Unassembled WGS sequence"/>
</dbReference>
<proteinExistence type="predicted"/>
<protein>
    <submittedName>
        <fullName evidence="1">Uncharacterized protein</fullName>
    </submittedName>
</protein>
<dbReference type="AlphaFoldDB" id="A0A0D0ENH1"/>